<protein>
    <submittedName>
        <fullName evidence="4">Lrp/AsnC family transcriptional regulator</fullName>
    </submittedName>
</protein>
<keyword evidence="1" id="KW-0805">Transcription regulation</keyword>
<proteinExistence type="predicted"/>
<dbReference type="Proteomes" id="UP000216207">
    <property type="component" value="Unassembled WGS sequence"/>
</dbReference>
<dbReference type="RefSeq" id="WP_011247555.1">
    <property type="nucleotide sequence ID" value="NZ_BOQQ01000002.1"/>
</dbReference>
<dbReference type="EMBL" id="NPCC01000007">
    <property type="protein sequence ID" value="PAE89616.1"/>
    <property type="molecule type" value="Genomic_DNA"/>
</dbReference>
<dbReference type="GO" id="GO:0043200">
    <property type="term" value="P:response to amino acid"/>
    <property type="evidence" value="ECO:0007669"/>
    <property type="project" value="TreeGrafter"/>
</dbReference>
<accession>A0A268P1I8</accession>
<dbReference type="SMART" id="SM00344">
    <property type="entry name" value="HTH_ASNC"/>
    <property type="match status" value="1"/>
</dbReference>
<dbReference type="InterPro" id="IPR019887">
    <property type="entry name" value="Tscrpt_reg_AsnC/Lrp_C"/>
</dbReference>
<organism evidence="4 5">
    <name type="scientific">Shouchella clausii</name>
    <name type="common">Alkalihalobacillus clausii</name>
    <dbReference type="NCBI Taxonomy" id="79880"/>
    <lineage>
        <taxon>Bacteria</taxon>
        <taxon>Bacillati</taxon>
        <taxon>Bacillota</taxon>
        <taxon>Bacilli</taxon>
        <taxon>Bacillales</taxon>
        <taxon>Bacillaceae</taxon>
        <taxon>Shouchella</taxon>
    </lineage>
</organism>
<keyword evidence="3" id="KW-0804">Transcription</keyword>
<dbReference type="Pfam" id="PF01037">
    <property type="entry name" value="AsnC_trans_reg"/>
    <property type="match status" value="1"/>
</dbReference>
<reference evidence="4 5" key="1">
    <citation type="submission" date="2017-07" db="EMBL/GenBank/DDBJ databases">
        <title>Isolation and whole genome analysis of endospore-forming bacteria from heroin.</title>
        <authorList>
            <person name="Kalinowski J."/>
            <person name="Ahrens B."/>
            <person name="Al-Dilaimi A."/>
            <person name="Winkler A."/>
            <person name="Wibberg D."/>
            <person name="Schleenbecker U."/>
            <person name="Ruckert C."/>
            <person name="Wolfel R."/>
            <person name="Grass G."/>
        </authorList>
    </citation>
    <scope>NUCLEOTIDE SEQUENCE [LARGE SCALE GENOMIC DNA]</scope>
    <source>
        <strain evidence="4 5">7539</strain>
    </source>
</reference>
<dbReference type="PRINTS" id="PR00033">
    <property type="entry name" value="HTHASNC"/>
</dbReference>
<gene>
    <name evidence="4" type="ORF">CHH72_06990</name>
</gene>
<keyword evidence="2" id="KW-0238">DNA-binding</keyword>
<dbReference type="AlphaFoldDB" id="A0A268P1I8"/>
<evidence type="ECO:0000313" key="5">
    <source>
        <dbReference type="Proteomes" id="UP000216207"/>
    </source>
</evidence>
<dbReference type="PROSITE" id="PS00519">
    <property type="entry name" value="HTH_ASNC_1"/>
    <property type="match status" value="1"/>
</dbReference>
<dbReference type="InterPro" id="IPR011008">
    <property type="entry name" value="Dimeric_a/b-barrel"/>
</dbReference>
<dbReference type="InterPro" id="IPR019888">
    <property type="entry name" value="Tscrpt_reg_AsnC-like"/>
</dbReference>
<sequence length="149" mass="17041">MDKMDRDILKLLQENARMTISELSKELALSRPSMSERLLRLQEKGIIEHFTTRVSLKKIGKDILLLIQVSGLKVPVAEFEEMVRQEHDIIECHRVTGEVSYFIKAAVSDVGSMRKLIDRLIPYGTINTSTVLNSPVPYRIILPDEEGYE</sequence>
<dbReference type="CDD" id="cd00090">
    <property type="entry name" value="HTH_ARSR"/>
    <property type="match status" value="1"/>
</dbReference>
<dbReference type="PANTHER" id="PTHR30154">
    <property type="entry name" value="LEUCINE-RESPONSIVE REGULATORY PROTEIN"/>
    <property type="match status" value="1"/>
</dbReference>
<dbReference type="PROSITE" id="PS50956">
    <property type="entry name" value="HTH_ASNC_2"/>
    <property type="match status" value="1"/>
</dbReference>
<dbReference type="InterPro" id="IPR036388">
    <property type="entry name" value="WH-like_DNA-bd_sf"/>
</dbReference>
<dbReference type="OMA" id="NYKPFHD"/>
<dbReference type="InterPro" id="IPR036390">
    <property type="entry name" value="WH_DNA-bd_sf"/>
</dbReference>
<dbReference type="GO" id="GO:0043565">
    <property type="term" value="F:sequence-specific DNA binding"/>
    <property type="evidence" value="ECO:0007669"/>
    <property type="project" value="InterPro"/>
</dbReference>
<dbReference type="GO" id="GO:0005829">
    <property type="term" value="C:cytosol"/>
    <property type="evidence" value="ECO:0007669"/>
    <property type="project" value="TreeGrafter"/>
</dbReference>
<dbReference type="InterPro" id="IPR019885">
    <property type="entry name" value="Tscrpt_reg_HTH_AsnC-type_CS"/>
</dbReference>
<evidence type="ECO:0000256" key="2">
    <source>
        <dbReference type="ARBA" id="ARBA00023125"/>
    </source>
</evidence>
<evidence type="ECO:0000313" key="4">
    <source>
        <dbReference type="EMBL" id="PAE89616.1"/>
    </source>
</evidence>
<dbReference type="SUPFAM" id="SSF54909">
    <property type="entry name" value="Dimeric alpha+beta barrel"/>
    <property type="match status" value="1"/>
</dbReference>
<dbReference type="Gene3D" id="1.10.10.10">
    <property type="entry name" value="Winged helix-like DNA-binding domain superfamily/Winged helix DNA-binding domain"/>
    <property type="match status" value="1"/>
</dbReference>
<dbReference type="InterPro" id="IPR011991">
    <property type="entry name" value="ArsR-like_HTH"/>
</dbReference>
<name>A0A268P1I8_SHOCL</name>
<evidence type="ECO:0000256" key="3">
    <source>
        <dbReference type="ARBA" id="ARBA00023163"/>
    </source>
</evidence>
<comment type="caution">
    <text evidence="4">The sequence shown here is derived from an EMBL/GenBank/DDBJ whole genome shotgun (WGS) entry which is preliminary data.</text>
</comment>
<dbReference type="Pfam" id="PF13412">
    <property type="entry name" value="HTH_24"/>
    <property type="match status" value="1"/>
</dbReference>
<dbReference type="PANTHER" id="PTHR30154:SF53">
    <property type="entry name" value="HTH-TYPE TRANSCRIPTIONAL REGULATOR LRPC"/>
    <property type="match status" value="1"/>
</dbReference>
<evidence type="ECO:0000256" key="1">
    <source>
        <dbReference type="ARBA" id="ARBA00023015"/>
    </source>
</evidence>
<dbReference type="Gene3D" id="3.30.70.920">
    <property type="match status" value="1"/>
</dbReference>
<dbReference type="SUPFAM" id="SSF46785">
    <property type="entry name" value="Winged helix' DNA-binding domain"/>
    <property type="match status" value="1"/>
</dbReference>
<dbReference type="InterPro" id="IPR000485">
    <property type="entry name" value="AsnC-type_HTH_dom"/>
</dbReference>